<dbReference type="Gene3D" id="3.40.630.30">
    <property type="match status" value="1"/>
</dbReference>
<sequence>MAHIVYAANHDATNTTEDEMMQIAELDIDPTVGHKLSRDEELVRTEARFTELFDEGANRFVGVYLLPTLTDEGEKEKGKEKPEDGEVVPEGAVLVGQAVWLKVGKDTPSDQPAMDKLVQDKPVMISRFKAQITRTREAQMKGRDYWWLKVLTVHPEYQRRGLGSMLVKWGTQKADGDGLHGWLETSPMGLGAYLKAGFKVAGMDRIDEPRAKRGHLEWPYMIYDSRGTQ</sequence>
<dbReference type="PROSITE" id="PS51186">
    <property type="entry name" value="GNAT"/>
    <property type="match status" value="1"/>
</dbReference>
<gene>
    <name evidence="2" type="ORF">PSEUBRA_SCAF8g02214</name>
</gene>
<dbReference type="AlphaFoldDB" id="V5EPI7"/>
<organism evidence="2 3">
    <name type="scientific">Kalmanozyma brasiliensis (strain GHG001)</name>
    <name type="common">Yeast</name>
    <name type="synonym">Pseudozyma brasiliensis</name>
    <dbReference type="NCBI Taxonomy" id="1365824"/>
    <lineage>
        <taxon>Eukaryota</taxon>
        <taxon>Fungi</taxon>
        <taxon>Dikarya</taxon>
        <taxon>Basidiomycota</taxon>
        <taxon>Ustilaginomycotina</taxon>
        <taxon>Ustilaginomycetes</taxon>
        <taxon>Ustilaginales</taxon>
        <taxon>Ustilaginaceae</taxon>
        <taxon>Kalmanozyma</taxon>
    </lineage>
</organism>
<dbReference type="GO" id="GO:0016747">
    <property type="term" value="F:acyltransferase activity, transferring groups other than amino-acyl groups"/>
    <property type="evidence" value="ECO:0007669"/>
    <property type="project" value="InterPro"/>
</dbReference>
<dbReference type="GeneID" id="27422219"/>
<dbReference type="EMBL" id="KI545894">
    <property type="protein sequence ID" value="EST04853.1"/>
    <property type="molecule type" value="Genomic_DNA"/>
</dbReference>
<keyword evidence="3" id="KW-1185">Reference proteome</keyword>
<dbReference type="InterPro" id="IPR016181">
    <property type="entry name" value="Acyl_CoA_acyltransferase"/>
</dbReference>
<dbReference type="HOGENOM" id="CLU_115521_0_0_1"/>
<dbReference type="SUPFAM" id="SSF55729">
    <property type="entry name" value="Acyl-CoA N-acyltransferases (Nat)"/>
    <property type="match status" value="1"/>
</dbReference>
<dbReference type="InterPro" id="IPR000182">
    <property type="entry name" value="GNAT_dom"/>
</dbReference>
<dbReference type="STRING" id="1365824.V5EPI7"/>
<proteinExistence type="predicted"/>
<accession>V5EPI7</accession>
<feature type="domain" description="N-acetyltransferase" evidence="1">
    <location>
        <begin position="86"/>
        <end position="223"/>
    </location>
</feature>
<dbReference type="OrthoDB" id="2896281at2759"/>
<evidence type="ECO:0000259" key="1">
    <source>
        <dbReference type="PROSITE" id="PS51186"/>
    </source>
</evidence>
<protein>
    <recommendedName>
        <fullName evidence="1">N-acetyltransferase domain-containing protein</fullName>
    </recommendedName>
</protein>
<dbReference type="eggNOG" id="ENOG502SC13">
    <property type="taxonomic scope" value="Eukaryota"/>
</dbReference>
<dbReference type="PANTHER" id="PTHR42791">
    <property type="entry name" value="GNAT FAMILY ACETYLTRANSFERASE"/>
    <property type="match status" value="1"/>
</dbReference>
<name>V5EPI7_KALBG</name>
<evidence type="ECO:0000313" key="3">
    <source>
        <dbReference type="Proteomes" id="UP000019377"/>
    </source>
</evidence>
<dbReference type="InterPro" id="IPR052523">
    <property type="entry name" value="Trichothecene_AcTrans"/>
</dbReference>
<dbReference type="Proteomes" id="UP000019377">
    <property type="component" value="Unassembled WGS sequence"/>
</dbReference>
<dbReference type="Pfam" id="PF00583">
    <property type="entry name" value="Acetyltransf_1"/>
    <property type="match status" value="1"/>
</dbReference>
<evidence type="ECO:0000313" key="2">
    <source>
        <dbReference type="EMBL" id="EST04853.1"/>
    </source>
</evidence>
<dbReference type="PANTHER" id="PTHR42791:SF16">
    <property type="entry name" value="N-ACETYLTRANSFERASE DOMAIN-CONTAINING PROTEIN"/>
    <property type="match status" value="1"/>
</dbReference>
<reference evidence="3" key="1">
    <citation type="journal article" date="2013" name="Genome Announc.">
        <title>Draft genome sequence of Pseudozyma brasiliensis sp. nov. strain GHG001, a high producer of endo-1,4-xylanase isolated from an insect pest of sugarcane.</title>
        <authorList>
            <person name="Oliveira J.V.D.C."/>
            <person name="dos Santos R.A.C."/>
            <person name="Borges T.A."/>
            <person name="Riano-Pachon D.M."/>
            <person name="Goldman G.H."/>
        </authorList>
    </citation>
    <scope>NUCLEOTIDE SEQUENCE [LARGE SCALE GENOMIC DNA]</scope>
    <source>
        <strain evidence="3">GHG001</strain>
    </source>
</reference>
<dbReference type="CDD" id="cd04301">
    <property type="entry name" value="NAT_SF"/>
    <property type="match status" value="1"/>
</dbReference>